<dbReference type="InterPro" id="IPR007627">
    <property type="entry name" value="RNA_pol_sigma70_r2"/>
</dbReference>
<feature type="domain" description="RNA polymerase sigma-70 region 2" evidence="7">
    <location>
        <begin position="19"/>
        <end position="81"/>
    </location>
</feature>
<dbReference type="Gene3D" id="1.10.1740.10">
    <property type="match status" value="1"/>
</dbReference>
<comment type="caution">
    <text evidence="9">The sequence shown here is derived from an EMBL/GenBank/DDBJ whole genome shotgun (WGS) entry which is preliminary data.</text>
</comment>
<evidence type="ECO:0000313" key="9">
    <source>
        <dbReference type="EMBL" id="MFC7152165.1"/>
    </source>
</evidence>
<sequence>MTAAKTESVEEICLVTWEAVYRFVYFKVQNREEAEDVTQEAYVKAFPYLQKGKVKPEKYVSFLKKIAHNILRDSWRKQKRRGMPVSIDSLDLTDHAAEDPADSSARRQLIEQGLARLKEEQRTVIEMRIMQGYSVADTARRINKSEEAVRVLQHRALHTLSGILADIDHTGEANTYE</sequence>
<dbReference type="RefSeq" id="WP_378044302.1">
    <property type="nucleotide sequence ID" value="NZ_JBHMDN010000004.1"/>
</dbReference>
<dbReference type="InterPro" id="IPR013324">
    <property type="entry name" value="RNA_pol_sigma_r3/r4-like"/>
</dbReference>
<dbReference type="InterPro" id="IPR013325">
    <property type="entry name" value="RNA_pol_sigma_r2"/>
</dbReference>
<evidence type="ECO:0000259" key="7">
    <source>
        <dbReference type="Pfam" id="PF04542"/>
    </source>
</evidence>
<comment type="similarity">
    <text evidence="1 6">Belongs to the sigma-70 factor family. ECF subfamily.</text>
</comment>
<evidence type="ECO:0000256" key="6">
    <source>
        <dbReference type="RuleBase" id="RU000716"/>
    </source>
</evidence>
<reference evidence="10" key="1">
    <citation type="journal article" date="2019" name="Int. J. Syst. Evol. Microbiol.">
        <title>The Global Catalogue of Microorganisms (GCM) 10K type strain sequencing project: providing services to taxonomists for standard genome sequencing and annotation.</title>
        <authorList>
            <consortium name="The Broad Institute Genomics Platform"/>
            <consortium name="The Broad Institute Genome Sequencing Center for Infectious Disease"/>
            <person name="Wu L."/>
            <person name="Ma J."/>
        </authorList>
    </citation>
    <scope>NUCLEOTIDE SEQUENCE [LARGE SCALE GENOMIC DNA]</scope>
    <source>
        <strain evidence="10">KCTC 12907</strain>
    </source>
</reference>
<evidence type="ECO:0000256" key="2">
    <source>
        <dbReference type="ARBA" id="ARBA00023015"/>
    </source>
</evidence>
<evidence type="ECO:0000256" key="1">
    <source>
        <dbReference type="ARBA" id="ARBA00010641"/>
    </source>
</evidence>
<keyword evidence="5 6" id="KW-0804">Transcription</keyword>
<dbReference type="InterPro" id="IPR039425">
    <property type="entry name" value="RNA_pol_sigma-70-like"/>
</dbReference>
<feature type="domain" description="RNA polymerase sigma-70 region 4" evidence="8">
    <location>
        <begin position="114"/>
        <end position="160"/>
    </location>
</feature>
<accession>A0ABW2FG69</accession>
<keyword evidence="4 6" id="KW-0238">DNA-binding</keyword>
<organism evidence="9 10">
    <name type="scientific">Cohnella cellulosilytica</name>
    <dbReference type="NCBI Taxonomy" id="986710"/>
    <lineage>
        <taxon>Bacteria</taxon>
        <taxon>Bacillati</taxon>
        <taxon>Bacillota</taxon>
        <taxon>Bacilli</taxon>
        <taxon>Bacillales</taxon>
        <taxon>Paenibacillaceae</taxon>
        <taxon>Cohnella</taxon>
    </lineage>
</organism>
<dbReference type="Pfam" id="PF04545">
    <property type="entry name" value="Sigma70_r4"/>
    <property type="match status" value="1"/>
</dbReference>
<dbReference type="EMBL" id="JBHTAI010000021">
    <property type="protein sequence ID" value="MFC7152165.1"/>
    <property type="molecule type" value="Genomic_DNA"/>
</dbReference>
<keyword evidence="2 6" id="KW-0805">Transcription regulation</keyword>
<dbReference type="CDD" id="cd06171">
    <property type="entry name" value="Sigma70_r4"/>
    <property type="match status" value="1"/>
</dbReference>
<name>A0ABW2FG69_9BACL</name>
<dbReference type="PANTHER" id="PTHR43133:SF57">
    <property type="entry name" value="RNA POLYMERASE SIGMA-70 FACTOR"/>
    <property type="match status" value="1"/>
</dbReference>
<dbReference type="SUPFAM" id="SSF88659">
    <property type="entry name" value="Sigma3 and sigma4 domains of RNA polymerase sigma factors"/>
    <property type="match status" value="1"/>
</dbReference>
<protein>
    <recommendedName>
        <fullName evidence="6">RNA polymerase sigma factor</fullName>
    </recommendedName>
</protein>
<dbReference type="PROSITE" id="PS01063">
    <property type="entry name" value="SIGMA70_ECF"/>
    <property type="match status" value="1"/>
</dbReference>
<evidence type="ECO:0000256" key="4">
    <source>
        <dbReference type="ARBA" id="ARBA00023125"/>
    </source>
</evidence>
<keyword evidence="3 6" id="KW-0731">Sigma factor</keyword>
<keyword evidence="10" id="KW-1185">Reference proteome</keyword>
<dbReference type="InterPro" id="IPR036388">
    <property type="entry name" value="WH-like_DNA-bd_sf"/>
</dbReference>
<proteinExistence type="inferred from homology"/>
<dbReference type="SUPFAM" id="SSF88946">
    <property type="entry name" value="Sigma2 domain of RNA polymerase sigma factors"/>
    <property type="match status" value="1"/>
</dbReference>
<dbReference type="Proteomes" id="UP001596378">
    <property type="component" value="Unassembled WGS sequence"/>
</dbReference>
<dbReference type="InterPro" id="IPR000838">
    <property type="entry name" value="RNA_pol_sigma70_ECF_CS"/>
</dbReference>
<evidence type="ECO:0000313" key="10">
    <source>
        <dbReference type="Proteomes" id="UP001596378"/>
    </source>
</evidence>
<dbReference type="NCBIfam" id="TIGR02937">
    <property type="entry name" value="sigma70-ECF"/>
    <property type="match status" value="1"/>
</dbReference>
<dbReference type="PANTHER" id="PTHR43133">
    <property type="entry name" value="RNA POLYMERASE ECF-TYPE SIGMA FACTO"/>
    <property type="match status" value="1"/>
</dbReference>
<dbReference type="Pfam" id="PF04542">
    <property type="entry name" value="Sigma70_r2"/>
    <property type="match status" value="1"/>
</dbReference>
<gene>
    <name evidence="9" type="ORF">ACFQMJ_26840</name>
</gene>
<evidence type="ECO:0000256" key="5">
    <source>
        <dbReference type="ARBA" id="ARBA00023163"/>
    </source>
</evidence>
<dbReference type="InterPro" id="IPR007630">
    <property type="entry name" value="RNA_pol_sigma70_r4"/>
</dbReference>
<evidence type="ECO:0000259" key="8">
    <source>
        <dbReference type="Pfam" id="PF04545"/>
    </source>
</evidence>
<dbReference type="Gene3D" id="1.10.10.10">
    <property type="entry name" value="Winged helix-like DNA-binding domain superfamily/Winged helix DNA-binding domain"/>
    <property type="match status" value="1"/>
</dbReference>
<dbReference type="InterPro" id="IPR014284">
    <property type="entry name" value="RNA_pol_sigma-70_dom"/>
</dbReference>
<evidence type="ECO:0000256" key="3">
    <source>
        <dbReference type="ARBA" id="ARBA00023082"/>
    </source>
</evidence>